<sequence>MTDARRITLTSSSCTAVLTDLGARLLELHVPDANGVLADVVLARPAADVATDDTYMGAMVGRCANRIRDGVVEIDGRSIQLSRNEGDNHLHGGSRGFDRMVWETSREDVGEVTFSRVSPDGEEGYPGTLTVSATYRLAGTTLSVDVHATTDAPTIVNVVHHTYVNLAGHDAGTVADHSLQVRGSSYLPVDEAVLPTGEVRAVAGTPFDFRTPAPIGGRGVDIDHTWVLDGVGTREVAVLVDPRSGRRMAVTTDQPGLQVYAGGHLGGATAKGAGGAYRAGAGVALEAQHFPDAPNHRHFPSVELRPGEDYTSTVRFDFTAC</sequence>
<dbReference type="PANTHER" id="PTHR10091">
    <property type="entry name" value="ALDOSE-1-EPIMERASE"/>
    <property type="match status" value="1"/>
</dbReference>
<keyword evidence="10" id="KW-1185">Reference proteome</keyword>
<evidence type="ECO:0000256" key="6">
    <source>
        <dbReference type="PIRSR" id="PIRSR005096-1"/>
    </source>
</evidence>
<dbReference type="PIRSF" id="PIRSF005096">
    <property type="entry name" value="GALM"/>
    <property type="match status" value="1"/>
</dbReference>
<proteinExistence type="inferred from homology"/>
<dbReference type="PANTHER" id="PTHR10091:SF49">
    <property type="entry name" value="ALDOSE 1-EPIMERASE"/>
    <property type="match status" value="1"/>
</dbReference>
<keyword evidence="4 5" id="KW-0119">Carbohydrate metabolism</keyword>
<evidence type="ECO:0000256" key="4">
    <source>
        <dbReference type="ARBA" id="ARBA00023277"/>
    </source>
</evidence>
<keyword evidence="3 5" id="KW-0413">Isomerase</keyword>
<dbReference type="InterPro" id="IPR015443">
    <property type="entry name" value="Aldose_1-epimerase"/>
</dbReference>
<dbReference type="InterPro" id="IPR047215">
    <property type="entry name" value="Galactose_mutarotase-like"/>
</dbReference>
<dbReference type="Gene3D" id="2.70.98.10">
    <property type="match status" value="1"/>
</dbReference>
<evidence type="ECO:0000313" key="9">
    <source>
        <dbReference type="EMBL" id="BBY26407.1"/>
    </source>
</evidence>
<dbReference type="InterPro" id="IPR011013">
    <property type="entry name" value="Gal_mutarotase_sf_dom"/>
</dbReference>
<organism evidence="9 10">
    <name type="scientific">Mycolicibacterium sediminis</name>
    <dbReference type="NCBI Taxonomy" id="1286180"/>
    <lineage>
        <taxon>Bacteria</taxon>
        <taxon>Bacillati</taxon>
        <taxon>Actinomycetota</taxon>
        <taxon>Actinomycetes</taxon>
        <taxon>Mycobacteriales</taxon>
        <taxon>Mycobacteriaceae</taxon>
        <taxon>Mycolicibacterium</taxon>
    </lineage>
</organism>
<dbReference type="UniPathway" id="UPA00242"/>
<gene>
    <name evidence="9" type="primary">galM</name>
    <name evidence="9" type="ORF">MSEDJ_05030</name>
</gene>
<feature type="binding site" evidence="7">
    <location>
        <position position="223"/>
    </location>
    <ligand>
        <name>beta-D-galactose</name>
        <dbReference type="ChEBI" id="CHEBI:27667"/>
    </ligand>
</feature>
<dbReference type="NCBIfam" id="NF008277">
    <property type="entry name" value="PRK11055.1"/>
    <property type="match status" value="1"/>
</dbReference>
<feature type="binding site" evidence="8">
    <location>
        <begin position="65"/>
        <end position="66"/>
    </location>
    <ligand>
        <name>beta-D-galactose</name>
        <dbReference type="ChEBI" id="CHEBI:27667"/>
    </ligand>
</feature>
<feature type="active site" description="Proton acceptor" evidence="6">
    <location>
        <position position="286"/>
    </location>
</feature>
<reference evidence="9 10" key="1">
    <citation type="journal article" date="2019" name="Emerg. Microbes Infect.">
        <title>Comprehensive subspecies identification of 175 nontuberculous mycobacteria species based on 7547 genomic profiles.</title>
        <authorList>
            <person name="Matsumoto Y."/>
            <person name="Kinjo T."/>
            <person name="Motooka D."/>
            <person name="Nabeya D."/>
            <person name="Jung N."/>
            <person name="Uechi K."/>
            <person name="Horii T."/>
            <person name="Iida T."/>
            <person name="Fujita J."/>
            <person name="Nakamura S."/>
        </authorList>
    </citation>
    <scope>NUCLEOTIDE SEQUENCE [LARGE SCALE GENOMIC DNA]</scope>
    <source>
        <strain evidence="9 10">JCM 17899</strain>
    </source>
</reference>
<feature type="active site" description="Proton donor" evidence="6">
    <location>
        <position position="161"/>
    </location>
</feature>
<dbReference type="AlphaFoldDB" id="A0A7I7QK59"/>
<accession>A0A7I7QK59</accession>
<dbReference type="EC" id="5.1.3.3" evidence="5"/>
<dbReference type="GO" id="GO:0006006">
    <property type="term" value="P:glucose metabolic process"/>
    <property type="evidence" value="ECO:0007669"/>
    <property type="project" value="TreeGrafter"/>
</dbReference>
<dbReference type="InterPro" id="IPR014718">
    <property type="entry name" value="GH-type_carb-bd"/>
</dbReference>
<dbReference type="Pfam" id="PF01263">
    <property type="entry name" value="Aldose_epim"/>
    <property type="match status" value="1"/>
</dbReference>
<evidence type="ECO:0000256" key="7">
    <source>
        <dbReference type="PIRSR" id="PIRSR005096-2"/>
    </source>
</evidence>
<evidence type="ECO:0000256" key="8">
    <source>
        <dbReference type="PIRSR" id="PIRSR005096-3"/>
    </source>
</evidence>
<comment type="pathway">
    <text evidence="1 5">Carbohydrate metabolism; hexose metabolism.</text>
</comment>
<dbReference type="RefSeq" id="WP_163795459.1">
    <property type="nucleotide sequence ID" value="NZ_AP022588.1"/>
</dbReference>
<evidence type="ECO:0000313" key="10">
    <source>
        <dbReference type="Proteomes" id="UP000467193"/>
    </source>
</evidence>
<evidence type="ECO:0000256" key="2">
    <source>
        <dbReference type="ARBA" id="ARBA00006206"/>
    </source>
</evidence>
<comment type="similarity">
    <text evidence="2 5">Belongs to the aldose epimerase family.</text>
</comment>
<dbReference type="SUPFAM" id="SSF74650">
    <property type="entry name" value="Galactose mutarotase-like"/>
    <property type="match status" value="1"/>
</dbReference>
<protein>
    <recommendedName>
        <fullName evidence="5">Aldose 1-epimerase</fullName>
        <ecNumber evidence="5">5.1.3.3</ecNumber>
    </recommendedName>
</protein>
<dbReference type="KEGG" id="msei:MSEDJ_05030"/>
<dbReference type="InterPro" id="IPR008183">
    <property type="entry name" value="Aldose_1/G6P_1-epimerase"/>
</dbReference>
<feature type="binding site" evidence="8">
    <location>
        <begin position="161"/>
        <end position="163"/>
    </location>
    <ligand>
        <name>beta-D-galactose</name>
        <dbReference type="ChEBI" id="CHEBI:27667"/>
    </ligand>
</feature>
<dbReference type="GO" id="GO:0033499">
    <property type="term" value="P:galactose catabolic process via UDP-galactose, Leloir pathway"/>
    <property type="evidence" value="ECO:0007669"/>
    <property type="project" value="TreeGrafter"/>
</dbReference>
<comment type="catalytic activity">
    <reaction evidence="5">
        <text>alpha-D-glucose = beta-D-glucose</text>
        <dbReference type="Rhea" id="RHEA:10264"/>
        <dbReference type="ChEBI" id="CHEBI:15903"/>
        <dbReference type="ChEBI" id="CHEBI:17925"/>
        <dbReference type="EC" id="5.1.3.3"/>
    </reaction>
</comment>
<dbReference type="CDD" id="cd09019">
    <property type="entry name" value="galactose_mutarotase_like"/>
    <property type="match status" value="1"/>
</dbReference>
<name>A0A7I7QK59_9MYCO</name>
<evidence type="ECO:0000256" key="1">
    <source>
        <dbReference type="ARBA" id="ARBA00005028"/>
    </source>
</evidence>
<evidence type="ECO:0000256" key="3">
    <source>
        <dbReference type="ARBA" id="ARBA00023235"/>
    </source>
</evidence>
<dbReference type="GO" id="GO:0030246">
    <property type="term" value="F:carbohydrate binding"/>
    <property type="evidence" value="ECO:0007669"/>
    <property type="project" value="InterPro"/>
</dbReference>
<dbReference type="Proteomes" id="UP000467193">
    <property type="component" value="Chromosome"/>
</dbReference>
<dbReference type="EMBL" id="AP022588">
    <property type="protein sequence ID" value="BBY26407.1"/>
    <property type="molecule type" value="Genomic_DNA"/>
</dbReference>
<dbReference type="GO" id="GO:0004034">
    <property type="term" value="F:aldose 1-epimerase activity"/>
    <property type="evidence" value="ECO:0007669"/>
    <property type="project" value="UniProtKB-EC"/>
</dbReference>
<evidence type="ECO:0000256" key="5">
    <source>
        <dbReference type="PIRNR" id="PIRNR005096"/>
    </source>
</evidence>